<organism evidence="2 3">
    <name type="scientific">Rotaria magnacalcarata</name>
    <dbReference type="NCBI Taxonomy" id="392030"/>
    <lineage>
        <taxon>Eukaryota</taxon>
        <taxon>Metazoa</taxon>
        <taxon>Spiralia</taxon>
        <taxon>Gnathifera</taxon>
        <taxon>Rotifera</taxon>
        <taxon>Eurotatoria</taxon>
        <taxon>Bdelloidea</taxon>
        <taxon>Philodinida</taxon>
        <taxon>Philodinidae</taxon>
        <taxon>Rotaria</taxon>
    </lineage>
</organism>
<dbReference type="Proteomes" id="UP000663842">
    <property type="component" value="Unassembled WGS sequence"/>
</dbReference>
<name>A0A820JDV9_9BILA</name>
<evidence type="ECO:0000313" key="2">
    <source>
        <dbReference type="EMBL" id="CAF4324556.1"/>
    </source>
</evidence>
<feature type="non-terminal residue" evidence="2">
    <location>
        <position position="1"/>
    </location>
</feature>
<accession>A0A820JDV9</accession>
<dbReference type="Proteomes" id="UP000663887">
    <property type="component" value="Unassembled WGS sequence"/>
</dbReference>
<dbReference type="EMBL" id="CAJOBF010012959">
    <property type="protein sequence ID" value="CAF4324556.1"/>
    <property type="molecule type" value="Genomic_DNA"/>
</dbReference>
<sequence length="140" mass="15995">MTSDLFTVNDKSQNINSSDNLWFLVDDARCRHVSSNEVLNHPEAFMLFYAKASAHSTPINTSITLLKEQLSRNDSFIDMMTRIPFEDGKFQNKVRSKLTNTILNNEPIFGQTESSITIGNQCSIDRTGENRKNFYHVSNK</sequence>
<reference evidence="2" key="1">
    <citation type="submission" date="2021-02" db="EMBL/GenBank/DDBJ databases">
        <authorList>
            <person name="Nowell W R."/>
        </authorList>
    </citation>
    <scope>NUCLEOTIDE SEQUENCE</scope>
</reference>
<evidence type="ECO:0000313" key="3">
    <source>
        <dbReference type="Proteomes" id="UP000663842"/>
    </source>
</evidence>
<dbReference type="InterPro" id="IPR038765">
    <property type="entry name" value="Papain-like_cys_pep_sf"/>
</dbReference>
<gene>
    <name evidence="2" type="ORF">UXM345_LOCUS34657</name>
    <name evidence="1" type="ORF">XDN619_LOCUS7619</name>
</gene>
<dbReference type="EMBL" id="CAJNRG010002296">
    <property type="protein sequence ID" value="CAF2045952.1"/>
    <property type="molecule type" value="Genomic_DNA"/>
</dbReference>
<dbReference type="SUPFAM" id="SSF54001">
    <property type="entry name" value="Cysteine proteinases"/>
    <property type="match status" value="1"/>
</dbReference>
<dbReference type="AlphaFoldDB" id="A0A820JDV9"/>
<proteinExistence type="predicted"/>
<comment type="caution">
    <text evidence="2">The sequence shown here is derived from an EMBL/GenBank/DDBJ whole genome shotgun (WGS) entry which is preliminary data.</text>
</comment>
<protein>
    <submittedName>
        <fullName evidence="2">Uncharacterized protein</fullName>
    </submittedName>
</protein>
<evidence type="ECO:0000313" key="1">
    <source>
        <dbReference type="EMBL" id="CAF2045952.1"/>
    </source>
</evidence>